<sequence length="84" mass="9547">MAQINESAKREIAKILLKRVICLYPEINIAGIHMFKVKKPPIRVAEVGWPFQNMGIVLSSWAKPPSLKLRNTDNTAEMEKMEAI</sequence>
<evidence type="ECO:0000313" key="2">
    <source>
        <dbReference type="Proteomes" id="UP000618952"/>
    </source>
</evidence>
<accession>A0ABR7QL03</accession>
<proteinExistence type="predicted"/>
<dbReference type="RefSeq" id="WP_187583092.1">
    <property type="nucleotide sequence ID" value="NZ_JACLHY010000005.1"/>
</dbReference>
<organism evidence="1 2">
    <name type="scientific">Arenibacter arenosicollis</name>
    <dbReference type="NCBI Taxonomy" id="2762274"/>
    <lineage>
        <taxon>Bacteria</taxon>
        <taxon>Pseudomonadati</taxon>
        <taxon>Bacteroidota</taxon>
        <taxon>Flavobacteriia</taxon>
        <taxon>Flavobacteriales</taxon>
        <taxon>Flavobacteriaceae</taxon>
        <taxon>Arenibacter</taxon>
    </lineage>
</organism>
<gene>
    <name evidence="1" type="ORF">H4O18_07705</name>
</gene>
<evidence type="ECO:0000313" key="1">
    <source>
        <dbReference type="EMBL" id="MBC8767872.1"/>
    </source>
</evidence>
<name>A0ABR7QL03_9FLAO</name>
<comment type="caution">
    <text evidence="1">The sequence shown here is derived from an EMBL/GenBank/DDBJ whole genome shotgun (WGS) entry which is preliminary data.</text>
</comment>
<protein>
    <submittedName>
        <fullName evidence="1">Uncharacterized protein</fullName>
    </submittedName>
</protein>
<reference evidence="1 2" key="1">
    <citation type="submission" date="2020-08" db="EMBL/GenBank/DDBJ databases">
        <title>Arenibacter gaetbuli sp. nov., isolated from a sand dune.</title>
        <authorList>
            <person name="Park S."/>
            <person name="Yoon J.-H."/>
        </authorList>
    </citation>
    <scope>NUCLEOTIDE SEQUENCE [LARGE SCALE GENOMIC DNA]</scope>
    <source>
        <strain evidence="1 2">BSSL-BM3</strain>
    </source>
</reference>
<dbReference type="Proteomes" id="UP000618952">
    <property type="component" value="Unassembled WGS sequence"/>
</dbReference>
<dbReference type="EMBL" id="JACLHY010000005">
    <property type="protein sequence ID" value="MBC8767872.1"/>
    <property type="molecule type" value="Genomic_DNA"/>
</dbReference>
<keyword evidence="2" id="KW-1185">Reference proteome</keyword>